<dbReference type="GO" id="GO:0032259">
    <property type="term" value="P:methylation"/>
    <property type="evidence" value="ECO:0007669"/>
    <property type="project" value="UniProtKB-KW"/>
</dbReference>
<evidence type="ECO:0000313" key="2">
    <source>
        <dbReference type="EMBL" id="GIJ74992.1"/>
    </source>
</evidence>
<proteinExistence type="predicted"/>
<keyword evidence="2" id="KW-0808">Transferase</keyword>
<comment type="caution">
    <text evidence="2">The sequence shown here is derived from an EMBL/GenBank/DDBJ whole genome shotgun (WGS) entry which is preliminary data.</text>
</comment>
<dbReference type="Gene3D" id="3.40.50.150">
    <property type="entry name" value="Vaccinia Virus protein VP39"/>
    <property type="match status" value="1"/>
</dbReference>
<accession>A0A8J4A5M8</accession>
<dbReference type="InterPro" id="IPR013216">
    <property type="entry name" value="Methyltransf_11"/>
</dbReference>
<dbReference type="PANTHER" id="PTHR43591">
    <property type="entry name" value="METHYLTRANSFERASE"/>
    <property type="match status" value="1"/>
</dbReference>
<dbReference type="Proteomes" id="UP000635606">
    <property type="component" value="Unassembled WGS sequence"/>
</dbReference>
<dbReference type="Pfam" id="PF08241">
    <property type="entry name" value="Methyltransf_11"/>
    <property type="match status" value="1"/>
</dbReference>
<protein>
    <submittedName>
        <fullName evidence="2">Methyltransferase</fullName>
    </submittedName>
</protein>
<evidence type="ECO:0000313" key="3">
    <source>
        <dbReference type="Proteomes" id="UP000635606"/>
    </source>
</evidence>
<gene>
    <name evidence="2" type="ORF">Voc01_099090</name>
</gene>
<dbReference type="EMBL" id="BOPH01000147">
    <property type="protein sequence ID" value="GIJ74992.1"/>
    <property type="molecule type" value="Genomic_DNA"/>
</dbReference>
<organism evidence="2 3">
    <name type="scientific">Virgisporangium ochraceum</name>
    <dbReference type="NCBI Taxonomy" id="65505"/>
    <lineage>
        <taxon>Bacteria</taxon>
        <taxon>Bacillati</taxon>
        <taxon>Actinomycetota</taxon>
        <taxon>Actinomycetes</taxon>
        <taxon>Micromonosporales</taxon>
        <taxon>Micromonosporaceae</taxon>
        <taxon>Virgisporangium</taxon>
    </lineage>
</organism>
<reference evidence="2" key="1">
    <citation type="submission" date="2021-01" db="EMBL/GenBank/DDBJ databases">
        <title>Whole genome shotgun sequence of Virgisporangium ochraceum NBRC 16418.</title>
        <authorList>
            <person name="Komaki H."/>
            <person name="Tamura T."/>
        </authorList>
    </citation>
    <scope>NUCLEOTIDE SEQUENCE</scope>
    <source>
        <strain evidence="2">NBRC 16418</strain>
    </source>
</reference>
<evidence type="ECO:0000259" key="1">
    <source>
        <dbReference type="Pfam" id="PF08241"/>
    </source>
</evidence>
<dbReference type="RefSeq" id="WP_203934774.1">
    <property type="nucleotide sequence ID" value="NZ_BOPH01000147.1"/>
</dbReference>
<dbReference type="PANTHER" id="PTHR43591:SF24">
    <property type="entry name" value="2-METHOXY-6-POLYPRENYL-1,4-BENZOQUINOL METHYLASE, MITOCHONDRIAL"/>
    <property type="match status" value="1"/>
</dbReference>
<dbReference type="AlphaFoldDB" id="A0A8J4A5M8"/>
<feature type="domain" description="Methyltransferase type 11" evidence="1">
    <location>
        <begin position="40"/>
        <end position="130"/>
    </location>
</feature>
<dbReference type="CDD" id="cd02440">
    <property type="entry name" value="AdoMet_MTases"/>
    <property type="match status" value="1"/>
</dbReference>
<dbReference type="SUPFAM" id="SSF53335">
    <property type="entry name" value="S-adenosyl-L-methionine-dependent methyltransferases"/>
    <property type="match status" value="1"/>
</dbReference>
<keyword evidence="3" id="KW-1185">Reference proteome</keyword>
<dbReference type="InterPro" id="IPR029063">
    <property type="entry name" value="SAM-dependent_MTases_sf"/>
</dbReference>
<name>A0A8J4A5M8_9ACTN</name>
<sequence>MTHDVWASGEPYERYVGRWSRRVAAGFLDWLGQPPGLRWLDAGCGTGALTAAVHGAARPAELVGVDPSEGFLRSARVDGATFVVGDARDLPFPDDRFDVVVSGLALNFVTDPARAAAEFVRVTVPGGTVAAYVWDYAEGMEMMRLFWDAAAAVDPAGADLDEGTRFPICNPDPLRDLWTGAGLSDVEVRGIGIPTVFRDVDDYWQPFLGGQGAAPGYLASLPPDRQAALRDTLLRSLPVEPDGSVRLTARAWAVRGRT</sequence>
<dbReference type="GO" id="GO:0008757">
    <property type="term" value="F:S-adenosylmethionine-dependent methyltransferase activity"/>
    <property type="evidence" value="ECO:0007669"/>
    <property type="project" value="InterPro"/>
</dbReference>
<keyword evidence="2" id="KW-0489">Methyltransferase</keyword>